<feature type="transmembrane region" description="Helical" evidence="7">
    <location>
        <begin position="404"/>
        <end position="422"/>
    </location>
</feature>
<accession>A0A2N8SPA6</accession>
<dbReference type="Proteomes" id="UP000235897">
    <property type="component" value="Unassembled WGS sequence"/>
</dbReference>
<feature type="transmembrane region" description="Helical" evidence="7">
    <location>
        <begin position="598"/>
        <end position="617"/>
    </location>
</feature>
<dbReference type="InterPro" id="IPR012336">
    <property type="entry name" value="Thioredoxin-like_fold"/>
</dbReference>
<feature type="transmembrane region" description="Helical" evidence="7">
    <location>
        <begin position="376"/>
        <end position="398"/>
    </location>
</feature>
<dbReference type="Pfam" id="PF06965">
    <property type="entry name" value="Na_H_antiport_1"/>
    <property type="match status" value="1"/>
</dbReference>
<keyword evidence="5 7" id="KW-0472">Membrane</keyword>
<dbReference type="Gene3D" id="1.20.1530.10">
    <property type="entry name" value="Na+/H+ antiporter like domain"/>
    <property type="match status" value="1"/>
</dbReference>
<sequence>MARWPRPARLRVPCRSTVQEAPDAQAHTQRSDAYRIAHLPPADAPPMAVSGETLQPPVDLQRDHIDGPPDASVTLLEYGDYQCRYCRRAHEGIRRMRDERLGSQMRYVFRHFPNDKLHPDARLAAQAAEAAALQGAFWPMHNYLFEHQDRLDRAGLLEAVEALGLARDRFERDLDSQSVSDRVDADIKAAQDSAADATPTFYVNGRRYDGPWDNDSVMEAVERPLGLKLHLLARAFAGLSISTGLMMLVAVVVAMLWANVFGGYEAFWSTELGINLGERRFALSLHEWINDGLIVIFFFVVGLEIKREVLFGDLADPRRAALPVAAAIGGMAVPAAIYFALNSSGSASSGWGVPVATDTAFALALLTMLGRKAPIALTVFVAALAIADDVGAILVLALFYTEHISPPALAAAAALFALLVIFNRVRIYRPLPYALVGVAMWVAILVSGLHTTTAGVLLALAIPSRPSPSTSGLFGQTVSAFSNLEAPASGNEARNQHYERTVSTLETVLERLLSPAQRLERGMQPWSSYLILPLFALANAGVELTGEALRVYHPLGLGIILGLVVGKPLGITLGAWLATKVKLASPPKGFSWRQLAGGSALCGIGFTMSIFVATAAFNDEGDLALAKASAIVASVLAGCIGWFMLRSAPAAGAAERDDEDGEGRTPHDERGEAQA</sequence>
<feature type="transmembrane region" description="Helical" evidence="7">
    <location>
        <begin position="351"/>
        <end position="369"/>
    </location>
</feature>
<evidence type="ECO:0000259" key="9">
    <source>
        <dbReference type="PROSITE" id="PS51352"/>
    </source>
</evidence>
<evidence type="ECO:0000256" key="2">
    <source>
        <dbReference type="ARBA" id="ARBA00022475"/>
    </source>
</evidence>
<dbReference type="InterPro" id="IPR036249">
    <property type="entry name" value="Thioredoxin-like_sf"/>
</dbReference>
<dbReference type="NCBIfam" id="TIGR00773">
    <property type="entry name" value="NhaA"/>
    <property type="match status" value="1"/>
</dbReference>
<dbReference type="InterPro" id="IPR023171">
    <property type="entry name" value="Na/H_antiporter_dom_sf"/>
</dbReference>
<evidence type="ECO:0000256" key="6">
    <source>
        <dbReference type="ARBA" id="ARBA00023201"/>
    </source>
</evidence>
<dbReference type="PANTHER" id="PTHR30341">
    <property type="entry name" value="SODIUM ION/PROTON ANTIPORTER NHAA-RELATED"/>
    <property type="match status" value="1"/>
</dbReference>
<comment type="similarity">
    <text evidence="7">Belongs to the NhaA Na(+)/H(+) (TC 2.A.33) antiporter family.</text>
</comment>
<feature type="domain" description="Thioredoxin" evidence="9">
    <location>
        <begin position="33"/>
        <end position="226"/>
    </location>
</feature>
<dbReference type="GO" id="GO:0005886">
    <property type="term" value="C:plasma membrane"/>
    <property type="evidence" value="ECO:0007669"/>
    <property type="project" value="UniProtKB-SubCell"/>
</dbReference>
<comment type="subcellular location">
    <subcellularLocation>
        <location evidence="1">Cell inner membrane</location>
        <topology evidence="1">Multi-pass membrane protein</topology>
    </subcellularLocation>
    <subcellularLocation>
        <location evidence="7">Cell membrane</location>
        <topology evidence="7">Multi-pass membrane protein</topology>
    </subcellularLocation>
</comment>
<dbReference type="Pfam" id="PF13462">
    <property type="entry name" value="Thioredoxin_4"/>
    <property type="match status" value="1"/>
</dbReference>
<keyword evidence="7" id="KW-0813">Transport</keyword>
<feature type="transmembrane region" description="Helical" evidence="7">
    <location>
        <begin position="320"/>
        <end position="339"/>
    </location>
</feature>
<feature type="transmembrane region" description="Helical" evidence="7">
    <location>
        <begin position="288"/>
        <end position="305"/>
    </location>
</feature>
<evidence type="ECO:0000313" key="11">
    <source>
        <dbReference type="Proteomes" id="UP000235897"/>
    </source>
</evidence>
<dbReference type="OrthoDB" id="9808135at2"/>
<dbReference type="InterPro" id="IPR013766">
    <property type="entry name" value="Thioredoxin_domain"/>
</dbReference>
<evidence type="ECO:0000256" key="7">
    <source>
        <dbReference type="HAMAP-Rule" id="MF_01844"/>
    </source>
</evidence>
<feature type="transmembrane region" description="Helical" evidence="7">
    <location>
        <begin position="624"/>
        <end position="645"/>
    </location>
</feature>
<reference evidence="10 11" key="1">
    <citation type="submission" date="2018-01" db="EMBL/GenBank/DDBJ databases">
        <title>Denitrification phenotypes of diverse strains of Pseudomonas stutzeri.</title>
        <authorList>
            <person name="Milligan D.A."/>
            <person name="Bergaust L."/>
            <person name="Bakken L.R."/>
            <person name="Frostegard A."/>
        </authorList>
    </citation>
    <scope>NUCLEOTIDE SEQUENCE [LARGE SCALE GENOMIC DNA]</scope>
    <source>
        <strain evidence="10 11">28a3</strain>
    </source>
</reference>
<keyword evidence="4 7" id="KW-1133">Transmembrane helix</keyword>
<protein>
    <recommendedName>
        <fullName evidence="7">Na(+)/H(+) antiporter NhaA</fullName>
    </recommendedName>
    <alternativeName>
        <fullName evidence="7">Sodium/proton antiporter NhaA</fullName>
    </alternativeName>
</protein>
<comment type="caution">
    <text evidence="10">The sequence shown here is derived from an EMBL/GenBank/DDBJ whole genome shotgun (WGS) entry which is preliminary data.</text>
</comment>
<dbReference type="Gene3D" id="3.40.30.10">
    <property type="entry name" value="Glutaredoxin"/>
    <property type="match status" value="1"/>
</dbReference>
<feature type="transmembrane region" description="Helical" evidence="7">
    <location>
        <begin position="557"/>
        <end position="578"/>
    </location>
</feature>
<dbReference type="SUPFAM" id="SSF52833">
    <property type="entry name" value="Thioredoxin-like"/>
    <property type="match status" value="1"/>
</dbReference>
<keyword evidence="7" id="KW-0050">Antiport</keyword>
<keyword evidence="7" id="KW-0406">Ion transport</keyword>
<feature type="compositionally biased region" description="Basic and acidic residues" evidence="8">
    <location>
        <begin position="662"/>
        <end position="675"/>
    </location>
</feature>
<evidence type="ECO:0000313" key="10">
    <source>
        <dbReference type="EMBL" id="PNG04324.1"/>
    </source>
</evidence>
<feature type="region of interest" description="Disordered" evidence="8">
    <location>
        <begin position="653"/>
        <end position="675"/>
    </location>
</feature>
<evidence type="ECO:0000256" key="8">
    <source>
        <dbReference type="SAM" id="MobiDB-lite"/>
    </source>
</evidence>
<dbReference type="PROSITE" id="PS51352">
    <property type="entry name" value="THIOREDOXIN_2"/>
    <property type="match status" value="1"/>
</dbReference>
<dbReference type="RefSeq" id="WP_102847197.1">
    <property type="nucleotide sequence ID" value="NZ_JAMOIG010000004.1"/>
</dbReference>
<keyword evidence="7" id="KW-0915">Sodium</keyword>
<dbReference type="AlphaFoldDB" id="A0A2N8SPA6"/>
<feature type="transmembrane region" description="Helical" evidence="7">
    <location>
        <begin position="434"/>
        <end position="462"/>
    </location>
</feature>
<dbReference type="PANTHER" id="PTHR30341:SF0">
    <property type="entry name" value="NA(+)_H(+) ANTIPORTER NHAA"/>
    <property type="match status" value="1"/>
</dbReference>
<comment type="catalytic activity">
    <reaction evidence="7">
        <text>Na(+)(in) + 2 H(+)(out) = Na(+)(out) + 2 H(+)(in)</text>
        <dbReference type="Rhea" id="RHEA:29251"/>
        <dbReference type="ChEBI" id="CHEBI:15378"/>
        <dbReference type="ChEBI" id="CHEBI:29101"/>
    </reaction>
</comment>
<evidence type="ECO:0000256" key="5">
    <source>
        <dbReference type="ARBA" id="ARBA00023136"/>
    </source>
</evidence>
<comment type="function">
    <text evidence="7">Na(+)/H(+) antiporter that extrudes sodium in exchange for external protons.</text>
</comment>
<dbReference type="GO" id="GO:0015385">
    <property type="term" value="F:sodium:proton antiporter activity"/>
    <property type="evidence" value="ECO:0007669"/>
    <property type="project" value="UniProtKB-UniRule"/>
</dbReference>
<proteinExistence type="inferred from homology"/>
<dbReference type="HAMAP" id="MF_01844">
    <property type="entry name" value="NhaA"/>
    <property type="match status" value="1"/>
</dbReference>
<name>A0A2N8SPA6_STUST</name>
<gene>
    <name evidence="7 10" type="primary">nhaA</name>
    <name evidence="10" type="ORF">CXL00_16100</name>
</gene>
<evidence type="ECO:0000256" key="1">
    <source>
        <dbReference type="ARBA" id="ARBA00004429"/>
    </source>
</evidence>
<feature type="transmembrane region" description="Helical" evidence="7">
    <location>
        <begin position="526"/>
        <end position="545"/>
    </location>
</feature>
<dbReference type="GO" id="GO:0006885">
    <property type="term" value="P:regulation of pH"/>
    <property type="evidence" value="ECO:0007669"/>
    <property type="project" value="UniProtKB-UniRule"/>
</dbReference>
<keyword evidence="6 7" id="KW-0739">Sodium transport</keyword>
<organism evidence="10 11">
    <name type="scientific">Stutzerimonas stutzeri</name>
    <name type="common">Pseudomonas stutzeri</name>
    <dbReference type="NCBI Taxonomy" id="316"/>
    <lineage>
        <taxon>Bacteria</taxon>
        <taxon>Pseudomonadati</taxon>
        <taxon>Pseudomonadota</taxon>
        <taxon>Gammaproteobacteria</taxon>
        <taxon>Pseudomonadales</taxon>
        <taxon>Pseudomonadaceae</taxon>
        <taxon>Stutzerimonas</taxon>
    </lineage>
</organism>
<keyword evidence="2 7" id="KW-1003">Cell membrane</keyword>
<keyword evidence="3 7" id="KW-0812">Transmembrane</keyword>
<evidence type="ECO:0000256" key="3">
    <source>
        <dbReference type="ARBA" id="ARBA00022692"/>
    </source>
</evidence>
<dbReference type="EMBL" id="POUW01000006">
    <property type="protein sequence ID" value="PNG04324.1"/>
    <property type="molecule type" value="Genomic_DNA"/>
</dbReference>
<feature type="transmembrane region" description="Helical" evidence="7">
    <location>
        <begin position="231"/>
        <end position="258"/>
    </location>
</feature>
<dbReference type="InterPro" id="IPR004670">
    <property type="entry name" value="NhaA"/>
</dbReference>
<evidence type="ECO:0000256" key="4">
    <source>
        <dbReference type="ARBA" id="ARBA00022989"/>
    </source>
</evidence>